<evidence type="ECO:0000259" key="11">
    <source>
        <dbReference type="Pfam" id="PF00149"/>
    </source>
</evidence>
<dbReference type="InterPro" id="IPR045473">
    <property type="entry name" value="ASM_C"/>
</dbReference>
<reference evidence="13" key="1">
    <citation type="submission" date="2020-01" db="EMBL/GenBank/DDBJ databases">
        <title>Development of genomics and gene disruption for Polysphondylium violaceum indicates a role for the polyketide synthase stlB in stalk morphogenesis.</title>
        <authorList>
            <person name="Narita B."/>
            <person name="Kawabe Y."/>
            <person name="Kin K."/>
            <person name="Saito T."/>
            <person name="Gibbs R."/>
            <person name="Kuspa A."/>
            <person name="Muzny D."/>
            <person name="Queller D."/>
            <person name="Richards S."/>
            <person name="Strassman J."/>
            <person name="Sucgang R."/>
            <person name="Worley K."/>
            <person name="Schaap P."/>
        </authorList>
    </citation>
    <scope>NUCLEOTIDE SEQUENCE</scope>
    <source>
        <strain evidence="13">QSvi11</strain>
    </source>
</reference>
<dbReference type="PANTHER" id="PTHR10340:SF57">
    <property type="entry name" value="METALLOPHOS DOMAIN-CONTAINING PROTEIN"/>
    <property type="match status" value="1"/>
</dbReference>
<dbReference type="InterPro" id="IPR029052">
    <property type="entry name" value="Metallo-depent_PP-like"/>
</dbReference>
<dbReference type="Pfam" id="PF19272">
    <property type="entry name" value="ASMase_C"/>
    <property type="match status" value="1"/>
</dbReference>
<name>A0A8J4V0X6_9MYCE</name>
<comment type="caution">
    <text evidence="13">The sequence shown here is derived from an EMBL/GenBank/DDBJ whole genome shotgun (WGS) entry which is preliminary data.</text>
</comment>
<dbReference type="InterPro" id="IPR004843">
    <property type="entry name" value="Calcineurin-like_PHP"/>
</dbReference>
<dbReference type="Pfam" id="PF00149">
    <property type="entry name" value="Metallophos"/>
    <property type="match status" value="1"/>
</dbReference>
<evidence type="ECO:0000259" key="12">
    <source>
        <dbReference type="Pfam" id="PF19272"/>
    </source>
</evidence>
<evidence type="ECO:0000256" key="7">
    <source>
        <dbReference type="ARBA" id="ARBA00022801"/>
    </source>
</evidence>
<proteinExistence type="inferred from homology"/>
<evidence type="ECO:0000256" key="2">
    <source>
        <dbReference type="ARBA" id="ARBA00004613"/>
    </source>
</evidence>
<comment type="cofactor">
    <cofactor evidence="1">
        <name>Zn(2+)</name>
        <dbReference type="ChEBI" id="CHEBI:29105"/>
    </cofactor>
</comment>
<evidence type="ECO:0000256" key="5">
    <source>
        <dbReference type="ARBA" id="ARBA00022723"/>
    </source>
</evidence>
<keyword evidence="14" id="KW-1185">Reference proteome</keyword>
<keyword evidence="4" id="KW-0964">Secreted</keyword>
<organism evidence="13 14">
    <name type="scientific">Polysphondylium violaceum</name>
    <dbReference type="NCBI Taxonomy" id="133409"/>
    <lineage>
        <taxon>Eukaryota</taxon>
        <taxon>Amoebozoa</taxon>
        <taxon>Evosea</taxon>
        <taxon>Eumycetozoa</taxon>
        <taxon>Dictyostelia</taxon>
        <taxon>Dictyosteliales</taxon>
        <taxon>Dictyosteliaceae</taxon>
        <taxon>Polysphondylium</taxon>
    </lineage>
</organism>
<evidence type="ECO:0000313" key="13">
    <source>
        <dbReference type="EMBL" id="KAF2074998.1"/>
    </source>
</evidence>
<gene>
    <name evidence="13" type="ORF">CYY_003694</name>
</gene>
<feature type="domain" description="Sphingomyelin phosphodiesterase C-terminal" evidence="12">
    <location>
        <begin position="333"/>
        <end position="463"/>
    </location>
</feature>
<dbReference type="GO" id="GO:0005615">
    <property type="term" value="C:extracellular space"/>
    <property type="evidence" value="ECO:0007669"/>
    <property type="project" value="TreeGrafter"/>
</dbReference>
<keyword evidence="7" id="KW-0378">Hydrolase</keyword>
<dbReference type="EMBL" id="AJWJ01000119">
    <property type="protein sequence ID" value="KAF2074998.1"/>
    <property type="molecule type" value="Genomic_DNA"/>
</dbReference>
<protein>
    <submittedName>
        <fullName evidence="13">Uncharacterized protein</fullName>
    </submittedName>
</protein>
<evidence type="ECO:0000256" key="3">
    <source>
        <dbReference type="ARBA" id="ARBA00008234"/>
    </source>
</evidence>
<dbReference type="SUPFAM" id="SSF56300">
    <property type="entry name" value="Metallo-dependent phosphatases"/>
    <property type="match status" value="1"/>
</dbReference>
<keyword evidence="8" id="KW-0862">Zinc</keyword>
<feature type="domain" description="Calcineurin-like phosphoesterase" evidence="11">
    <location>
        <begin position="30"/>
        <end position="312"/>
    </location>
</feature>
<dbReference type="AlphaFoldDB" id="A0A8J4V0X6"/>
<evidence type="ECO:0000256" key="1">
    <source>
        <dbReference type="ARBA" id="ARBA00001947"/>
    </source>
</evidence>
<dbReference type="OrthoDB" id="282973at2759"/>
<keyword evidence="5" id="KW-0479">Metal-binding</keyword>
<evidence type="ECO:0000313" key="14">
    <source>
        <dbReference type="Proteomes" id="UP000695562"/>
    </source>
</evidence>
<evidence type="ECO:0000256" key="4">
    <source>
        <dbReference type="ARBA" id="ARBA00022525"/>
    </source>
</evidence>
<comment type="subcellular location">
    <subcellularLocation>
        <location evidence="2">Secreted</location>
    </subcellularLocation>
</comment>
<keyword evidence="6 10" id="KW-0732">Signal</keyword>
<feature type="chain" id="PRO_5035294497" evidence="10">
    <location>
        <begin position="24"/>
        <end position="466"/>
    </location>
</feature>
<dbReference type="PANTHER" id="PTHR10340">
    <property type="entry name" value="SPHINGOMYELIN PHOSPHODIESTERASE"/>
    <property type="match status" value="1"/>
</dbReference>
<evidence type="ECO:0000256" key="6">
    <source>
        <dbReference type="ARBA" id="ARBA00022729"/>
    </source>
</evidence>
<dbReference type="CDD" id="cd00842">
    <property type="entry name" value="MPP_ASMase"/>
    <property type="match status" value="1"/>
</dbReference>
<feature type="signal peptide" evidence="10">
    <location>
        <begin position="1"/>
        <end position="23"/>
    </location>
</feature>
<keyword evidence="9" id="KW-0325">Glycoprotein</keyword>
<evidence type="ECO:0000256" key="10">
    <source>
        <dbReference type="SAM" id="SignalP"/>
    </source>
</evidence>
<evidence type="ECO:0000256" key="8">
    <source>
        <dbReference type="ARBA" id="ARBA00022833"/>
    </source>
</evidence>
<dbReference type="GO" id="GO:0046872">
    <property type="term" value="F:metal ion binding"/>
    <property type="evidence" value="ECO:0007669"/>
    <property type="project" value="UniProtKB-KW"/>
</dbReference>
<dbReference type="InterPro" id="IPR041805">
    <property type="entry name" value="ASMase/PPN1_MPP"/>
</dbReference>
<dbReference type="GO" id="GO:0008081">
    <property type="term" value="F:phosphoric diester hydrolase activity"/>
    <property type="evidence" value="ECO:0007669"/>
    <property type="project" value="TreeGrafter"/>
</dbReference>
<accession>A0A8J4V0X6</accession>
<comment type="similarity">
    <text evidence="3">Belongs to the acid sphingomyelinase family.</text>
</comment>
<sequence length="466" mass="54356">MRNISLLLLLCIYLSIDISFSLSSSLFNGKIWHITDTHYDFLYQTGGDTTKQCREVPGKKTVDGIVYSKKFENDNNNKNNNINIIHHPNDTASAVGSYSCDTPYELLISSFEAMVKIEPNPDFIIWTGDDPPHFETYQLNQSLVLQSISNMTELIKYYFPDTRVYPSIGNHDSFPEHQIPIGPNWLFDAITEYWSPFLTNSSLETLQYGGYYTELVEPGFRIVSLNTVFYYTQNKQCLNLTDPAGQFAWLNSTLYQAKLNNELVWIIGHVPPGYNEKYDIYNFHKQFNDIYLEAFSDYSDIIVAHFYGHEHSDAFRLYYDRPSMGEDFPTGIMFLTPSLTPWQNPWVPAPPNNPSLRLYHYNYTDFTLLDYDQYWTNLTDNIKTNEINWMLEYRAREFYHVEALDHISMYEAYLLIEQVPEMLDTYKLYNSVSYPSKGCDDVCKRIQLCSIRHPFVKGFKTCLVSV</sequence>
<dbReference type="Gene3D" id="3.60.21.10">
    <property type="match status" value="1"/>
</dbReference>
<evidence type="ECO:0000256" key="9">
    <source>
        <dbReference type="ARBA" id="ARBA00023180"/>
    </source>
</evidence>
<dbReference type="Proteomes" id="UP000695562">
    <property type="component" value="Unassembled WGS sequence"/>
</dbReference>